<dbReference type="RefSeq" id="WP_225272741.1">
    <property type="nucleotide sequence ID" value="NZ_CP084058.1"/>
</dbReference>
<evidence type="ECO:0000256" key="1">
    <source>
        <dbReference type="SAM" id="MobiDB-lite"/>
    </source>
</evidence>
<sequence>MDDEIRVFAQARPQAPPYGAEARARARERLVAEARGGRRFRAPRLGWQAAAAFGVTVVLVGGVAVVLSDQGAGPGPTTSAVQSVGMPQDELHPRPGQFILVESETMYSSHDIAADGTATRYLYRTHRRIWQSTDGSADGLLMTESREPQPWPGEPLPESVKTPPAGESYTGLASCPDRFGAHRTDYAHLSTWPTDPAELREHLYRLSHREPDPGEQVDRDLAAFEQARSTLLETYLPLAQRRALFEAVKGIAGVEPADGVRNSSGREGTALQRADDRGLLTQLIFDPESYLYLGERQVVVDAAKAEAPEGSVLAWTAQVGVAVVDRLPDVEADTEGDLTCAQPESPVPGTPTQPAE</sequence>
<evidence type="ECO:0008006" key="4">
    <source>
        <dbReference type="Google" id="ProtNLM"/>
    </source>
</evidence>
<feature type="transmembrane region" description="Helical" evidence="2">
    <location>
        <begin position="45"/>
        <end position="67"/>
    </location>
</feature>
<dbReference type="AlphaFoldDB" id="A0A1M4E446"/>
<accession>A0A1M4E446</accession>
<name>A0A1M4E446_9ACTN</name>
<keyword evidence="2" id="KW-0472">Membrane</keyword>
<keyword evidence="2" id="KW-0812">Transmembrane</keyword>
<feature type="region of interest" description="Disordered" evidence="1">
    <location>
        <begin position="333"/>
        <end position="356"/>
    </location>
</feature>
<proteinExistence type="predicted"/>
<dbReference type="InterPro" id="IPR047789">
    <property type="entry name" value="CU044_5270-like"/>
</dbReference>
<gene>
    <name evidence="3" type="ORF">BN4615_P3066</name>
</gene>
<keyword evidence="2" id="KW-1133">Transmembrane helix</keyword>
<feature type="region of interest" description="Disordered" evidence="1">
    <location>
        <begin position="144"/>
        <end position="166"/>
    </location>
</feature>
<dbReference type="EMBL" id="LT559118">
    <property type="protein sequence ID" value="SBO93552.1"/>
    <property type="molecule type" value="Genomic_DNA"/>
</dbReference>
<evidence type="ECO:0000313" key="3">
    <source>
        <dbReference type="EMBL" id="SBO93552.1"/>
    </source>
</evidence>
<protein>
    <recommendedName>
        <fullName evidence="4">CU044_5270 family protein</fullName>
    </recommendedName>
</protein>
<dbReference type="NCBIfam" id="NF038083">
    <property type="entry name" value="CU044_5270_fam"/>
    <property type="match status" value="1"/>
</dbReference>
<organism evidence="3">
    <name type="scientific">Nonomuraea gerenzanensis</name>
    <dbReference type="NCBI Taxonomy" id="93944"/>
    <lineage>
        <taxon>Bacteria</taxon>
        <taxon>Bacillati</taxon>
        <taxon>Actinomycetota</taxon>
        <taxon>Actinomycetes</taxon>
        <taxon>Streptosporangiales</taxon>
        <taxon>Streptosporangiaceae</taxon>
        <taxon>Nonomuraea</taxon>
    </lineage>
</organism>
<reference evidence="3" key="1">
    <citation type="submission" date="2016-04" db="EMBL/GenBank/DDBJ databases">
        <authorList>
            <person name="Evans L.H."/>
            <person name="Alamgir A."/>
            <person name="Owens N."/>
            <person name="Weber N.D."/>
            <person name="Virtaneva K."/>
            <person name="Barbian K."/>
            <person name="Babar A."/>
            <person name="Rosenke K."/>
        </authorList>
    </citation>
    <scope>NUCLEOTIDE SEQUENCE</scope>
    <source>
        <strain evidence="3">Nono1</strain>
    </source>
</reference>
<feature type="compositionally biased region" description="Pro residues" evidence="1">
    <location>
        <begin position="345"/>
        <end position="356"/>
    </location>
</feature>
<evidence type="ECO:0000256" key="2">
    <source>
        <dbReference type="SAM" id="Phobius"/>
    </source>
</evidence>